<keyword evidence="1" id="KW-0732">Signal</keyword>
<feature type="domain" description="Glyoxalase/fosfomycin resistance/dioxygenase" evidence="2">
    <location>
        <begin position="204"/>
        <end position="347"/>
    </location>
</feature>
<dbReference type="Proteomes" id="UP000546031">
    <property type="component" value="Unassembled WGS sequence"/>
</dbReference>
<dbReference type="InterPro" id="IPR004360">
    <property type="entry name" value="Glyas_Fos-R_dOase_dom"/>
</dbReference>
<evidence type="ECO:0000256" key="1">
    <source>
        <dbReference type="SAM" id="SignalP"/>
    </source>
</evidence>
<organism evidence="3 4">
    <name type="scientific">Altererythrobacter lutimaris</name>
    <dbReference type="NCBI Taxonomy" id="2743979"/>
    <lineage>
        <taxon>Bacteria</taxon>
        <taxon>Pseudomonadati</taxon>
        <taxon>Pseudomonadota</taxon>
        <taxon>Alphaproteobacteria</taxon>
        <taxon>Sphingomonadales</taxon>
        <taxon>Erythrobacteraceae</taxon>
        <taxon>Altererythrobacter</taxon>
    </lineage>
</organism>
<feature type="chain" id="PRO_5032923204" description="Glyoxalase/fosfomycin resistance/dioxygenase domain-containing protein" evidence="1">
    <location>
        <begin position="27"/>
        <end position="351"/>
    </location>
</feature>
<evidence type="ECO:0000259" key="2">
    <source>
        <dbReference type="Pfam" id="PF00903"/>
    </source>
</evidence>
<dbReference type="AlphaFoldDB" id="A0A850HCZ7"/>
<name>A0A850HCZ7_9SPHN</name>
<proteinExistence type="predicted"/>
<dbReference type="Pfam" id="PF00903">
    <property type="entry name" value="Glyoxalase"/>
    <property type="match status" value="1"/>
</dbReference>
<gene>
    <name evidence="3" type="ORF">HUO12_12140</name>
</gene>
<accession>A0A850HCZ7</accession>
<keyword evidence="4" id="KW-1185">Reference proteome</keyword>
<dbReference type="InterPro" id="IPR029068">
    <property type="entry name" value="Glyas_Bleomycin-R_OHBP_Dase"/>
</dbReference>
<dbReference type="Gene3D" id="3.10.180.10">
    <property type="entry name" value="2,3-Dihydroxybiphenyl 1,2-Dioxygenase, domain 1"/>
    <property type="match status" value="2"/>
</dbReference>
<protein>
    <recommendedName>
        <fullName evidence="2">Glyoxalase/fosfomycin resistance/dioxygenase domain-containing protein</fullName>
    </recommendedName>
</protein>
<reference evidence="3 4" key="1">
    <citation type="submission" date="2020-06" db="EMBL/GenBank/DDBJ databases">
        <title>Altererythrobacter lutimaris sp. nov., a marine bacterium isolated from a tidal flat.</title>
        <authorList>
            <person name="Kim D."/>
            <person name="Yoo Y."/>
            <person name="Kim J.-J."/>
        </authorList>
    </citation>
    <scope>NUCLEOTIDE SEQUENCE [LARGE SCALE GENOMIC DNA]</scope>
    <source>
        <strain evidence="3 4">JGD-16</strain>
    </source>
</reference>
<evidence type="ECO:0000313" key="3">
    <source>
        <dbReference type="EMBL" id="NVE95649.1"/>
    </source>
</evidence>
<evidence type="ECO:0000313" key="4">
    <source>
        <dbReference type="Proteomes" id="UP000546031"/>
    </source>
</evidence>
<sequence>MRKCLEVFGVMVGLMLFAVSAPTALADEDADAAQFGVAPWSEAIVSVSDLQESSSWLIKDGDWRIIAEGELEASELLYWKQTEGVGAAFRLICAAKEETGCIRFIRFDGAEKQRPIRRTARPWDTGGIFSIMLRSEDTEALYEAAIARGWWAESEPYRFSFGGSDLVNVVIRGPHGVNYALYEREAPPFTGFPIGRLSQAFNTMRMVKDQPASLAFYHDTLGLDVLFDAPFTDPEPRSNNFSVPANLATTLVRRAAVVQPKLPGETGRIEVMQFEGFEGRDLSEHAVPPNLGILSVRYPVADLAGYRSMLETRGVTIDYEGQNVPIPGIGTVDIFAVRSPDGAITEFYDAP</sequence>
<dbReference type="SUPFAM" id="SSF54593">
    <property type="entry name" value="Glyoxalase/Bleomycin resistance protein/Dihydroxybiphenyl dioxygenase"/>
    <property type="match status" value="2"/>
</dbReference>
<feature type="signal peptide" evidence="1">
    <location>
        <begin position="1"/>
        <end position="26"/>
    </location>
</feature>
<dbReference type="EMBL" id="JABWTA010000001">
    <property type="protein sequence ID" value="NVE95649.1"/>
    <property type="molecule type" value="Genomic_DNA"/>
</dbReference>
<comment type="caution">
    <text evidence="3">The sequence shown here is derived from an EMBL/GenBank/DDBJ whole genome shotgun (WGS) entry which is preliminary data.</text>
</comment>